<gene>
    <name evidence="1" type="ORF">METZ01_LOCUS104357</name>
</gene>
<feature type="non-terminal residue" evidence="1">
    <location>
        <position position="36"/>
    </location>
</feature>
<accession>A0A381WHV7</accession>
<evidence type="ECO:0000313" key="1">
    <source>
        <dbReference type="EMBL" id="SVA51503.1"/>
    </source>
</evidence>
<dbReference type="AlphaFoldDB" id="A0A381WHV7"/>
<dbReference type="EMBL" id="UINC01011710">
    <property type="protein sequence ID" value="SVA51503.1"/>
    <property type="molecule type" value="Genomic_DNA"/>
</dbReference>
<reference evidence="1" key="1">
    <citation type="submission" date="2018-05" db="EMBL/GenBank/DDBJ databases">
        <authorList>
            <person name="Lanie J.A."/>
            <person name="Ng W.-L."/>
            <person name="Kazmierczak K.M."/>
            <person name="Andrzejewski T.M."/>
            <person name="Davidsen T.M."/>
            <person name="Wayne K.J."/>
            <person name="Tettelin H."/>
            <person name="Glass J.I."/>
            <person name="Rusch D."/>
            <person name="Podicherti R."/>
            <person name="Tsui H.-C.T."/>
            <person name="Winkler M.E."/>
        </authorList>
    </citation>
    <scope>NUCLEOTIDE SEQUENCE</scope>
</reference>
<name>A0A381WHV7_9ZZZZ</name>
<organism evidence="1">
    <name type="scientific">marine metagenome</name>
    <dbReference type="NCBI Taxonomy" id="408172"/>
    <lineage>
        <taxon>unclassified sequences</taxon>
        <taxon>metagenomes</taxon>
        <taxon>ecological metagenomes</taxon>
    </lineage>
</organism>
<protein>
    <submittedName>
        <fullName evidence="1">Uncharacterized protein</fullName>
    </submittedName>
</protein>
<proteinExistence type="predicted"/>
<sequence>MATTAPNVLTIGVKPCSTDKACSADPPVWMGSTNLP</sequence>